<gene>
    <name evidence="1" type="ORF">GA0061094_3171</name>
</gene>
<protein>
    <submittedName>
        <fullName evidence="1">Uncharacterized protein</fullName>
    </submittedName>
</protein>
<reference evidence="2" key="1">
    <citation type="submission" date="2016-08" db="EMBL/GenBank/DDBJ databases">
        <authorList>
            <person name="Varghese N."/>
            <person name="Submissions Spin"/>
        </authorList>
    </citation>
    <scope>NUCLEOTIDE SEQUENCE [LARGE SCALE GENOMIC DNA]</scope>
    <source>
        <strain evidence="2">SGD-1123</strain>
    </source>
</reference>
<dbReference type="AlphaFoldDB" id="A0A1C4CS76"/>
<dbReference type="Proteomes" id="UP000181997">
    <property type="component" value="Unassembled WGS sequence"/>
</dbReference>
<keyword evidence="2" id="KW-1185">Reference proteome</keyword>
<name>A0A1C4CS76_9BACI</name>
<sequence>MPVYYMKEIWTPLKLFGIKFFRCEENRIYIKVLQSHRKRIFR</sequence>
<organism evidence="1 2">
    <name type="scientific">[Bacillus] enclensis</name>
    <dbReference type="NCBI Taxonomy" id="1402860"/>
    <lineage>
        <taxon>Bacteria</taxon>
        <taxon>Bacillati</taxon>
        <taxon>Bacillota</taxon>
        <taxon>Bacilli</taxon>
        <taxon>Bacillales</taxon>
        <taxon>Bacillaceae</taxon>
        <taxon>Rossellomorea</taxon>
    </lineage>
</organism>
<dbReference type="EMBL" id="FMAU01000004">
    <property type="protein sequence ID" value="SCC21861.1"/>
    <property type="molecule type" value="Genomic_DNA"/>
</dbReference>
<proteinExistence type="predicted"/>
<evidence type="ECO:0000313" key="2">
    <source>
        <dbReference type="Proteomes" id="UP000181997"/>
    </source>
</evidence>
<evidence type="ECO:0000313" key="1">
    <source>
        <dbReference type="EMBL" id="SCC21861.1"/>
    </source>
</evidence>
<accession>A0A1C4CS76</accession>